<evidence type="ECO:0000313" key="1">
    <source>
        <dbReference type="EMBL" id="KAF0029728.1"/>
    </source>
</evidence>
<name>A0A6A4SBQ0_SCOMX</name>
<dbReference type="EMBL" id="VEVO01000016">
    <property type="protein sequence ID" value="KAF0029728.1"/>
    <property type="molecule type" value="Genomic_DNA"/>
</dbReference>
<evidence type="ECO:0000313" key="2">
    <source>
        <dbReference type="Proteomes" id="UP000438429"/>
    </source>
</evidence>
<reference evidence="1 2" key="1">
    <citation type="submission" date="2019-06" db="EMBL/GenBank/DDBJ databases">
        <title>Draft genomes of female and male turbot (Scophthalmus maximus).</title>
        <authorList>
            <person name="Xu H."/>
            <person name="Xu X.-W."/>
            <person name="Shao C."/>
            <person name="Chen S."/>
        </authorList>
    </citation>
    <scope>NUCLEOTIDE SEQUENCE [LARGE SCALE GENOMIC DNA]</scope>
    <source>
        <strain evidence="1">Ysfricsl-2016a</strain>
        <tissue evidence="1">Blood</tissue>
    </source>
</reference>
<comment type="caution">
    <text evidence="1">The sequence shown here is derived from an EMBL/GenBank/DDBJ whole genome shotgun (WGS) entry which is preliminary data.</text>
</comment>
<gene>
    <name evidence="1" type="ORF">F2P81_018833</name>
</gene>
<dbReference type="AlphaFoldDB" id="A0A6A4SBQ0"/>
<dbReference type="Proteomes" id="UP000438429">
    <property type="component" value="Unassembled WGS sequence"/>
</dbReference>
<sequence>MEFAAVHAASHRSDLWFLLDNDVPKMKRVYLCNDKVCMNNLRYLCKGPAESCELAAPAGRAADDQSPRMDFTVAIHAAQRVTEPSLNIRRVVSTRGYLPNYQQQFACRLAIFELHGGRRHRTRAEAALLLCGSAIKTEGEWPHTADALLRPNDDKTENKP</sequence>
<accession>A0A6A4SBQ0</accession>
<organism evidence="1 2">
    <name type="scientific">Scophthalmus maximus</name>
    <name type="common">Turbot</name>
    <name type="synonym">Psetta maxima</name>
    <dbReference type="NCBI Taxonomy" id="52904"/>
    <lineage>
        <taxon>Eukaryota</taxon>
        <taxon>Metazoa</taxon>
        <taxon>Chordata</taxon>
        <taxon>Craniata</taxon>
        <taxon>Vertebrata</taxon>
        <taxon>Euteleostomi</taxon>
        <taxon>Actinopterygii</taxon>
        <taxon>Neopterygii</taxon>
        <taxon>Teleostei</taxon>
        <taxon>Neoteleostei</taxon>
        <taxon>Acanthomorphata</taxon>
        <taxon>Carangaria</taxon>
        <taxon>Pleuronectiformes</taxon>
        <taxon>Pleuronectoidei</taxon>
        <taxon>Scophthalmidae</taxon>
        <taxon>Scophthalmus</taxon>
    </lineage>
</organism>
<proteinExistence type="predicted"/>
<protein>
    <submittedName>
        <fullName evidence="1">Uncharacterized protein</fullName>
    </submittedName>
</protein>